<evidence type="ECO:0000256" key="3">
    <source>
        <dbReference type="ARBA" id="ARBA00022737"/>
    </source>
</evidence>
<keyword evidence="2" id="KW-0812">Transmembrane</keyword>
<gene>
    <name evidence="7" type="ORF">TPAB3V08_LOCUS14225</name>
</gene>
<keyword evidence="5" id="KW-0472">Membrane</keyword>
<accession>A0ABN7PM80</accession>
<evidence type="ECO:0000256" key="2">
    <source>
        <dbReference type="ARBA" id="ARBA00022692"/>
    </source>
</evidence>
<proteinExistence type="predicted"/>
<name>A0ABN7PM80_TIMPD</name>
<evidence type="ECO:0000256" key="4">
    <source>
        <dbReference type="ARBA" id="ARBA00022989"/>
    </source>
</evidence>
<comment type="subcellular location">
    <subcellularLocation>
        <location evidence="1">Membrane</location>
    </subcellularLocation>
</comment>
<reference evidence="7" key="1">
    <citation type="submission" date="2021-03" db="EMBL/GenBank/DDBJ databases">
        <authorList>
            <person name="Tran Van P."/>
        </authorList>
    </citation>
    <scope>NUCLEOTIDE SEQUENCE</scope>
</reference>
<evidence type="ECO:0000256" key="5">
    <source>
        <dbReference type="ARBA" id="ARBA00023136"/>
    </source>
</evidence>
<evidence type="ECO:0000313" key="8">
    <source>
        <dbReference type="Proteomes" id="UP001153148"/>
    </source>
</evidence>
<dbReference type="PANTHER" id="PTHR47535">
    <property type="entry name" value="MUSCLE-SPECIFIC PROTEIN 300 KDA, ISOFORM G"/>
    <property type="match status" value="1"/>
</dbReference>
<comment type="caution">
    <text evidence="7">The sequence shown here is derived from an EMBL/GenBank/DDBJ whole genome shotgun (WGS) entry which is preliminary data.</text>
</comment>
<dbReference type="InterPro" id="IPR052403">
    <property type="entry name" value="LINC-complex_assoc"/>
</dbReference>
<organism evidence="7 8">
    <name type="scientific">Timema podura</name>
    <name type="common">Walking stick</name>
    <dbReference type="NCBI Taxonomy" id="61482"/>
    <lineage>
        <taxon>Eukaryota</taxon>
        <taxon>Metazoa</taxon>
        <taxon>Ecdysozoa</taxon>
        <taxon>Arthropoda</taxon>
        <taxon>Hexapoda</taxon>
        <taxon>Insecta</taxon>
        <taxon>Pterygota</taxon>
        <taxon>Neoptera</taxon>
        <taxon>Polyneoptera</taxon>
        <taxon>Phasmatodea</taxon>
        <taxon>Timematodea</taxon>
        <taxon>Timematoidea</taxon>
        <taxon>Timematidae</taxon>
        <taxon>Timema</taxon>
    </lineage>
</organism>
<dbReference type="PANTHER" id="PTHR47535:SF10">
    <property type="entry name" value="MUSCLE-SPECIFIC PROTEIN 300 KDA"/>
    <property type="match status" value="1"/>
</dbReference>
<dbReference type="EMBL" id="CAJPIN010066204">
    <property type="protein sequence ID" value="CAG2067282.1"/>
    <property type="molecule type" value="Genomic_DNA"/>
</dbReference>
<keyword evidence="4" id="KW-1133">Transmembrane helix</keyword>
<feature type="region of interest" description="Disordered" evidence="6">
    <location>
        <begin position="210"/>
        <end position="238"/>
    </location>
</feature>
<sequence>VSQVLYSRVEHIQEELGRLGLLSATESERVGALLSTARHVELQVSEELEGAIVLRERLKAIQTGLARVRRDHQRAGTVLDQCETSERLGSDVVEQALNNCKSVGEELVTHWQEIMTLRQLLHTLPTSLRVSVSPVRVERDISSVQDDHTALEDRCRQLLARLAARLALWRRFERQLEMVQQSVQETDYMMELLTVQGAVDYDRLLKATERLEESQRPPGSMFSEPMGPPKEGCIPLPT</sequence>
<keyword evidence="3" id="KW-0677">Repeat</keyword>
<protein>
    <submittedName>
        <fullName evidence="7">Uncharacterized protein</fullName>
    </submittedName>
</protein>
<evidence type="ECO:0000256" key="1">
    <source>
        <dbReference type="ARBA" id="ARBA00004370"/>
    </source>
</evidence>
<keyword evidence="8" id="KW-1185">Reference proteome</keyword>
<evidence type="ECO:0000313" key="7">
    <source>
        <dbReference type="EMBL" id="CAG2067282.1"/>
    </source>
</evidence>
<dbReference type="Proteomes" id="UP001153148">
    <property type="component" value="Unassembled WGS sequence"/>
</dbReference>
<evidence type="ECO:0000256" key="6">
    <source>
        <dbReference type="SAM" id="MobiDB-lite"/>
    </source>
</evidence>
<feature type="non-terminal residue" evidence="7">
    <location>
        <position position="1"/>
    </location>
</feature>